<feature type="transmembrane region" description="Helical" evidence="2">
    <location>
        <begin position="26"/>
        <end position="44"/>
    </location>
</feature>
<feature type="domain" description="Pyrrolo-quinoline quinone repeat" evidence="3">
    <location>
        <begin position="86"/>
        <end position="213"/>
    </location>
</feature>
<feature type="transmembrane region" description="Helical" evidence="2">
    <location>
        <begin position="56"/>
        <end position="75"/>
    </location>
</feature>
<dbReference type="Pfam" id="PF13360">
    <property type="entry name" value="PQQ_2"/>
    <property type="match status" value="1"/>
</dbReference>
<keyword evidence="2" id="KW-0472">Membrane</keyword>
<organism evidence="4 5">
    <name type="scientific">Georgenia alba</name>
    <dbReference type="NCBI Taxonomy" id="2233858"/>
    <lineage>
        <taxon>Bacteria</taxon>
        <taxon>Bacillati</taxon>
        <taxon>Actinomycetota</taxon>
        <taxon>Actinomycetes</taxon>
        <taxon>Micrococcales</taxon>
        <taxon>Bogoriellaceae</taxon>
        <taxon>Georgenia</taxon>
    </lineage>
</organism>
<dbReference type="EMBL" id="JBHTCQ010000002">
    <property type="protein sequence ID" value="MFC7405433.1"/>
    <property type="molecule type" value="Genomic_DNA"/>
</dbReference>
<name>A0ABW2QAF2_9MICO</name>
<evidence type="ECO:0000313" key="4">
    <source>
        <dbReference type="EMBL" id="MFC7405433.1"/>
    </source>
</evidence>
<sequence>MAGPITGAVVGALICALALWRGWPPVIWWIGSAVILLTLMLAVARSGTERRGRWTAIAVAAGVAVAAVPLVEPLLRPRAAVAWSARGTEEPLAATETHLLTLDADRVLRARDIGNGTVAWEHDVAELPNDVEEVPVTVAGDVVIVGAHELADPAAEAVALEIATGDQLWSSSDSEMTPIAHDGDTLVVTARAAGGGDAYHGIDLATGDERWSSSGDAGAWRNVPPRTNGGLPRTPWLVDRVPAGTGGDEPPPLRVTSVETGEVVATVAEPRSSVPQVVGDRLLAHEPLVADGHDLREGDVVRSRVAAYDLPEGTPAWDATIDLAFQEWDLSVGRGTPMPVLDGRHLLAVGDGADLTVLDVSDGSTGRVVPPQGATFLPAPTATLFGGLRQPWAHDGAAVVDVEHPGLPRAEAVLDLDEARMSEPFSPQGSPLATVRTGGISSPAWQQERTGLFDREYTGLSTLDVTDVDTLGQLAGSTPELVDLGNLPGGSAAEVRGTFAGRVVVVVTEHVPDGEDQSARPVELAVLE</sequence>
<evidence type="ECO:0000256" key="1">
    <source>
        <dbReference type="SAM" id="MobiDB-lite"/>
    </source>
</evidence>
<keyword evidence="2" id="KW-0812">Transmembrane</keyword>
<evidence type="ECO:0000256" key="2">
    <source>
        <dbReference type="SAM" id="Phobius"/>
    </source>
</evidence>
<dbReference type="PANTHER" id="PTHR34512">
    <property type="entry name" value="CELL SURFACE PROTEIN"/>
    <property type="match status" value="1"/>
</dbReference>
<dbReference type="Gene3D" id="2.130.10.10">
    <property type="entry name" value="YVTN repeat-like/Quinoprotein amine dehydrogenase"/>
    <property type="match status" value="1"/>
</dbReference>
<dbReference type="PANTHER" id="PTHR34512:SF30">
    <property type="entry name" value="OUTER MEMBRANE PROTEIN ASSEMBLY FACTOR BAMB"/>
    <property type="match status" value="1"/>
</dbReference>
<dbReference type="RefSeq" id="WP_382393868.1">
    <property type="nucleotide sequence ID" value="NZ_JBHTCQ010000002.1"/>
</dbReference>
<dbReference type="InterPro" id="IPR002372">
    <property type="entry name" value="PQQ_rpt_dom"/>
</dbReference>
<dbReference type="SUPFAM" id="SSF50998">
    <property type="entry name" value="Quinoprotein alcohol dehydrogenase-like"/>
    <property type="match status" value="1"/>
</dbReference>
<keyword evidence="5" id="KW-1185">Reference proteome</keyword>
<gene>
    <name evidence="4" type="ORF">ACFQQL_09970</name>
</gene>
<comment type="caution">
    <text evidence="4">The sequence shown here is derived from an EMBL/GenBank/DDBJ whole genome shotgun (WGS) entry which is preliminary data.</text>
</comment>
<accession>A0ABW2QAF2</accession>
<evidence type="ECO:0000259" key="3">
    <source>
        <dbReference type="Pfam" id="PF13360"/>
    </source>
</evidence>
<protein>
    <submittedName>
        <fullName evidence="4">PQQ-binding-like beta-propeller repeat protein</fullName>
    </submittedName>
</protein>
<evidence type="ECO:0000313" key="5">
    <source>
        <dbReference type="Proteomes" id="UP001596455"/>
    </source>
</evidence>
<reference evidence="5" key="1">
    <citation type="journal article" date="2019" name="Int. J. Syst. Evol. Microbiol.">
        <title>The Global Catalogue of Microorganisms (GCM) 10K type strain sequencing project: providing services to taxonomists for standard genome sequencing and annotation.</title>
        <authorList>
            <consortium name="The Broad Institute Genomics Platform"/>
            <consortium name="The Broad Institute Genome Sequencing Center for Infectious Disease"/>
            <person name="Wu L."/>
            <person name="Ma J."/>
        </authorList>
    </citation>
    <scope>NUCLEOTIDE SEQUENCE [LARGE SCALE GENOMIC DNA]</scope>
    <source>
        <strain evidence="5">JCM 1490</strain>
    </source>
</reference>
<dbReference type="InterPro" id="IPR015943">
    <property type="entry name" value="WD40/YVTN_repeat-like_dom_sf"/>
</dbReference>
<feature type="region of interest" description="Disordered" evidence="1">
    <location>
        <begin position="213"/>
        <end position="236"/>
    </location>
</feature>
<keyword evidence="2" id="KW-1133">Transmembrane helix</keyword>
<dbReference type="Proteomes" id="UP001596455">
    <property type="component" value="Unassembled WGS sequence"/>
</dbReference>
<dbReference type="InterPro" id="IPR011047">
    <property type="entry name" value="Quinoprotein_ADH-like_sf"/>
</dbReference>
<proteinExistence type="predicted"/>